<dbReference type="InterPro" id="IPR000990">
    <property type="entry name" value="Innexin"/>
</dbReference>
<evidence type="ECO:0000256" key="12">
    <source>
        <dbReference type="RuleBase" id="RU000411"/>
    </source>
</evidence>
<feature type="region of interest" description="Disordered" evidence="14">
    <location>
        <begin position="1"/>
        <end position="20"/>
    </location>
</feature>
<feature type="compositionally biased region" description="Basic residues" evidence="14">
    <location>
        <begin position="1176"/>
        <end position="1185"/>
    </location>
</feature>
<feature type="compositionally biased region" description="Polar residues" evidence="14">
    <location>
        <begin position="467"/>
        <end position="498"/>
    </location>
</feature>
<dbReference type="FunFam" id="3.30.497.10:FF:000039">
    <property type="entry name" value="Innexin"/>
    <property type="match status" value="1"/>
</dbReference>
<dbReference type="PROSITE" id="PS51013">
    <property type="entry name" value="PANNEXIN"/>
    <property type="match status" value="1"/>
</dbReference>
<dbReference type="GO" id="GO:0005921">
    <property type="term" value="C:gap junction"/>
    <property type="evidence" value="ECO:0000318"/>
    <property type="project" value="GO_Central"/>
</dbReference>
<keyword evidence="3 13" id="KW-0813">Transport</keyword>
<keyword evidence="5 13" id="KW-0812">Transmembrane</keyword>
<dbReference type="Gene3D" id="3.30.497.10">
    <property type="entry name" value="Antithrombin, subunit I, domain 2"/>
    <property type="match status" value="1"/>
</dbReference>
<evidence type="ECO:0000256" key="11">
    <source>
        <dbReference type="ARBA" id="ARBA00023303"/>
    </source>
</evidence>
<keyword evidence="7" id="KW-0965">Cell junction</keyword>
<dbReference type="PANTHER" id="PTHR11893">
    <property type="entry name" value="INNEXIN"/>
    <property type="match status" value="1"/>
</dbReference>
<comment type="similarity">
    <text evidence="13">Belongs to the pannexin family.</text>
</comment>
<evidence type="ECO:0000256" key="10">
    <source>
        <dbReference type="ARBA" id="ARBA00023136"/>
    </source>
</evidence>
<feature type="transmembrane region" description="Helical" evidence="13">
    <location>
        <begin position="28"/>
        <end position="48"/>
    </location>
</feature>
<organism evidence="15 16">
    <name type="scientific">Pristionchus pacificus</name>
    <name type="common">Parasitic nematode worm</name>
    <dbReference type="NCBI Taxonomy" id="54126"/>
    <lineage>
        <taxon>Eukaryota</taxon>
        <taxon>Metazoa</taxon>
        <taxon>Ecdysozoa</taxon>
        <taxon>Nematoda</taxon>
        <taxon>Chromadorea</taxon>
        <taxon>Rhabditida</taxon>
        <taxon>Rhabditina</taxon>
        <taxon>Diplogasteromorpha</taxon>
        <taxon>Diplogasteroidea</taxon>
        <taxon>Neodiplogasteridae</taxon>
        <taxon>Pristionchus</taxon>
    </lineage>
</organism>
<feature type="compositionally biased region" description="Low complexity" evidence="14">
    <location>
        <begin position="1139"/>
        <end position="1156"/>
    </location>
</feature>
<dbReference type="InterPro" id="IPR023795">
    <property type="entry name" value="Serpin_CS"/>
</dbReference>
<evidence type="ECO:0000256" key="5">
    <source>
        <dbReference type="ARBA" id="ARBA00022692"/>
    </source>
</evidence>
<keyword evidence="6" id="KW-0303">Gap junction</keyword>
<evidence type="ECO:0000313" key="16">
    <source>
        <dbReference type="Proteomes" id="UP000005239"/>
    </source>
</evidence>
<feature type="transmembrane region" description="Helical" evidence="13">
    <location>
        <begin position="229"/>
        <end position="251"/>
    </location>
</feature>
<dbReference type="SMART" id="SM00093">
    <property type="entry name" value="SERPIN"/>
    <property type="match status" value="1"/>
</dbReference>
<gene>
    <name evidence="15" type="primary">WBGene00099950</name>
    <name evidence="13" type="synonym">inx</name>
</gene>
<dbReference type="GO" id="GO:0005243">
    <property type="term" value="F:gap junction channel activity"/>
    <property type="evidence" value="ECO:0000318"/>
    <property type="project" value="GO_Central"/>
</dbReference>
<keyword evidence="9 13" id="KW-0406">Ion transport</keyword>
<evidence type="ECO:0000256" key="3">
    <source>
        <dbReference type="ARBA" id="ARBA00022448"/>
    </source>
</evidence>
<comment type="similarity">
    <text evidence="12">Belongs to the serpin family.</text>
</comment>
<evidence type="ECO:0000313" key="15">
    <source>
        <dbReference type="EnsemblMetazoa" id="PPA10396.1"/>
    </source>
</evidence>
<accession>A0A2A6C9R3</accession>
<accession>A0A8R1U9G6</accession>
<dbReference type="Proteomes" id="UP000005239">
    <property type="component" value="Unassembled WGS sequence"/>
</dbReference>
<dbReference type="EnsemblMetazoa" id="PPA10396.1">
    <property type="protein sequence ID" value="PPA10396.1"/>
    <property type="gene ID" value="WBGene00099950"/>
</dbReference>
<proteinExistence type="inferred from homology"/>
<dbReference type="FunFam" id="2.30.39.10:FF:000043">
    <property type="entry name" value="Serpin 7 precursor, putative"/>
    <property type="match status" value="1"/>
</dbReference>
<feature type="region of interest" description="Disordered" evidence="14">
    <location>
        <begin position="444"/>
        <end position="504"/>
    </location>
</feature>
<dbReference type="InterPro" id="IPR042178">
    <property type="entry name" value="Serpin_sf_1"/>
</dbReference>
<dbReference type="InterPro" id="IPR023796">
    <property type="entry name" value="Serpin_dom"/>
</dbReference>
<feature type="region of interest" description="Disordered" evidence="14">
    <location>
        <begin position="1126"/>
        <end position="1206"/>
    </location>
</feature>
<dbReference type="InterPro" id="IPR036186">
    <property type="entry name" value="Serpin_sf"/>
</dbReference>
<sequence>MPLFDGTQRSLRGVRTRGRGGRDSYQQAAVLEVGAMVLQNMFSALSFLHYRKDDDFVDRLSYFYTSSFLIMMAVLVSFKQFGGRPLECWVPAQFTASWEAYTEMYCWAQNTYWVPIDQDIPPDFADREYRQISYYQWVPFFLLLQAFLYYVPCLMWRLMSDKSGIRLNDIVQMATEKENIEPDYRIRTIESLSRHIESALRYQHTATSRTQYTLHRVFKCFNMRYYESYVTGLYLATKIMYVGNILTNLVLVNKFLETDESHVYGYSVLRDLLFGKSWQESGNFPRVTLCDFEVRVLGNTQRHSVQCVLVINIFNEKIFILIWLWFILLFIASTLDMLYWFSISLFHRDRFRFILRHLELTSDPDKPELFRKEKRKQVEHFLRTYLKVVDGVLVLRMIALHAGVMFCTEITDALWKRYVSQHPENLIDDDSSLINFARVQSVRRKARHEDPGNSTGGEPRLGRILSHRSTGGSFRLNRTQSGNRSLQTDSSGSPQTRLTRVKPRKAVVTINAASAQSGETTTETIEDASRREGVALIMVCATAILSSSLALSLLRHSSSPSQSFVLSPFSFDTALSIIHDGANGNTQKELTNLLLNGCTPSDVTNLYSSLSLSLPSTNESGVAFKSANRFYVDNSISLKNEYQKHVEDKYKVKVENLKMSNKADAAKEMNKFVEGATNGKIKDVIKPDGISNDAKAILINAIHFLGKWKLPFNPTSTYPRIFKGVNGEREVDFMNHHAKSFRANQNNDIGTVLSMPYKDEKYSFFYLMPKETSNLEKMRNELTGEKLVNVLKEAKDSYLDITVPKCKVESKLDGVEVLSKLGVENMFTDGADLSKISSTPLKVSKITHNAVIETDELGTEASASTMLEAVPMSLRPTIIIDRPFLFGIIRNDDIIFLGQFVDEEGTEAGASTQIEMVNKMARPRITRPSLLTHLNPLVIMGKSRVPPKANGKRKIEEEEPPIKITRGCPCPGLKGCLIGAPVFPGEESITLICSSTSCPFDNVPVHKSCFEKYEDQLLKTLADKGSARGWTEYKARRNLWRPCGQGLIVMHCRCICEKGNIRPPEEFVLADRILVAPLDADKKKKNKKRDLPVINMNGGANAKQARMQARFEREEMIEDERNLGRELNIPPFTPRRTRNNSVTSFSSQSIVSTNSNYRSAKSSSFGHEEDSVFLRGRGHGRRGGRKRDESRSRLDSGVSVTTPPITPTKECVSPLIPAITPPPMIRSYAATISTPVSANVSKSCSNVSLSNGVPLSLPSSIFHNKIDDLQLMNETWYTRSSPSWDIVSRGNYDPSVLLSHSKPLSFTLPPSIVDHTSPIPECYPWKEKDINVGQLDFIFYGRKYRQCFGIEWIEKKK</sequence>
<comment type="subcellular location">
    <subcellularLocation>
        <location evidence="1">Cell junction</location>
        <location evidence="1">Gap junction</location>
    </subcellularLocation>
    <subcellularLocation>
        <location evidence="2 13">Cell membrane</location>
        <topology evidence="2 13">Multi-pass membrane protein</topology>
    </subcellularLocation>
</comment>
<keyword evidence="4" id="KW-1003">Cell membrane</keyword>
<feature type="transmembrane region" description="Helical" evidence="13">
    <location>
        <begin position="134"/>
        <end position="156"/>
    </location>
</feature>
<feature type="transmembrane region" description="Helical" evidence="13">
    <location>
        <begin position="318"/>
        <end position="341"/>
    </location>
</feature>
<protein>
    <recommendedName>
        <fullName evidence="13">Innexin</fullName>
    </recommendedName>
</protein>
<keyword evidence="10 13" id="KW-0472">Membrane</keyword>
<keyword evidence="11 13" id="KW-0407">Ion channel</keyword>
<feature type="transmembrane region" description="Helical" evidence="13">
    <location>
        <begin position="60"/>
        <end position="78"/>
    </location>
</feature>
<evidence type="ECO:0000256" key="8">
    <source>
        <dbReference type="ARBA" id="ARBA00022989"/>
    </source>
</evidence>
<name>A0A2A6C9R3_PRIPA</name>
<evidence type="ECO:0000256" key="9">
    <source>
        <dbReference type="ARBA" id="ARBA00023065"/>
    </source>
</evidence>
<evidence type="ECO:0000256" key="2">
    <source>
        <dbReference type="ARBA" id="ARBA00004651"/>
    </source>
</evidence>
<keyword evidence="16" id="KW-1185">Reference proteome</keyword>
<dbReference type="Gene3D" id="2.30.39.10">
    <property type="entry name" value="Alpha-1-antitrypsin, domain 1"/>
    <property type="match status" value="1"/>
</dbReference>
<evidence type="ECO:0000256" key="13">
    <source>
        <dbReference type="RuleBase" id="RU010713"/>
    </source>
</evidence>
<dbReference type="GO" id="GO:0034220">
    <property type="term" value="P:monoatomic ion transmembrane transport"/>
    <property type="evidence" value="ECO:0007669"/>
    <property type="project" value="UniProtKB-KW"/>
</dbReference>
<dbReference type="PROSITE" id="PS00284">
    <property type="entry name" value="SERPIN"/>
    <property type="match status" value="1"/>
</dbReference>
<evidence type="ECO:0000256" key="7">
    <source>
        <dbReference type="ARBA" id="ARBA00022949"/>
    </source>
</evidence>
<dbReference type="GO" id="GO:0005886">
    <property type="term" value="C:plasma membrane"/>
    <property type="evidence" value="ECO:0000318"/>
    <property type="project" value="GO_Central"/>
</dbReference>
<evidence type="ECO:0000256" key="6">
    <source>
        <dbReference type="ARBA" id="ARBA00022868"/>
    </source>
</evidence>
<dbReference type="InterPro" id="IPR042185">
    <property type="entry name" value="Serpin_sf_2"/>
</dbReference>
<evidence type="ECO:0000256" key="1">
    <source>
        <dbReference type="ARBA" id="ARBA00004610"/>
    </source>
</evidence>
<dbReference type="InterPro" id="IPR054537">
    <property type="entry name" value="HECA_N"/>
</dbReference>
<dbReference type="SUPFAM" id="SSF56574">
    <property type="entry name" value="Serpins"/>
    <property type="match status" value="1"/>
</dbReference>
<dbReference type="Pfam" id="PF00079">
    <property type="entry name" value="Serpin"/>
    <property type="match status" value="1"/>
</dbReference>
<keyword evidence="8 13" id="KW-1133">Transmembrane helix</keyword>
<comment type="caution">
    <text evidence="13">Lacks conserved residue(s) required for the propagation of feature annotation.</text>
</comment>
<reference evidence="15" key="2">
    <citation type="submission" date="2022-06" db="UniProtKB">
        <authorList>
            <consortium name="EnsemblMetazoa"/>
        </authorList>
    </citation>
    <scope>IDENTIFICATION</scope>
    <source>
        <strain evidence="15">PS312</strain>
    </source>
</reference>
<evidence type="ECO:0000256" key="4">
    <source>
        <dbReference type="ARBA" id="ARBA00022475"/>
    </source>
</evidence>
<dbReference type="PRINTS" id="PR01262">
    <property type="entry name" value="INNEXIN"/>
</dbReference>
<comment type="function">
    <text evidence="13">Structural component of the gap junctions.</text>
</comment>
<dbReference type="Pfam" id="PF15353">
    <property type="entry name" value="HECA_N"/>
    <property type="match status" value="1"/>
</dbReference>
<evidence type="ECO:0000256" key="14">
    <source>
        <dbReference type="SAM" id="MobiDB-lite"/>
    </source>
</evidence>
<dbReference type="Pfam" id="PF00876">
    <property type="entry name" value="Innexin"/>
    <property type="match status" value="1"/>
</dbReference>
<dbReference type="PANTHER" id="PTHR11893:SF19">
    <property type="entry name" value="INNEXIN"/>
    <property type="match status" value="1"/>
</dbReference>
<reference evidence="16" key="1">
    <citation type="journal article" date="2008" name="Nat. Genet.">
        <title>The Pristionchus pacificus genome provides a unique perspective on nematode lifestyle and parasitism.</title>
        <authorList>
            <person name="Dieterich C."/>
            <person name="Clifton S.W."/>
            <person name="Schuster L.N."/>
            <person name="Chinwalla A."/>
            <person name="Delehaunty K."/>
            <person name="Dinkelacker I."/>
            <person name="Fulton L."/>
            <person name="Fulton R."/>
            <person name="Godfrey J."/>
            <person name="Minx P."/>
            <person name="Mitreva M."/>
            <person name="Roeseler W."/>
            <person name="Tian H."/>
            <person name="Witte H."/>
            <person name="Yang S.P."/>
            <person name="Wilson R.K."/>
            <person name="Sommer R.J."/>
        </authorList>
    </citation>
    <scope>NUCLEOTIDE SEQUENCE [LARGE SCALE GENOMIC DNA]</scope>
    <source>
        <strain evidence="16">PS312</strain>
    </source>
</reference>